<evidence type="ECO:0000256" key="1">
    <source>
        <dbReference type="SAM" id="MobiDB-lite"/>
    </source>
</evidence>
<accession>A0A7Y9WYE3</accession>
<reference evidence="2 3" key="1">
    <citation type="submission" date="2020-07" db="EMBL/GenBank/DDBJ databases">
        <title>Sequencing the genomes of 1000 actinobacteria strains.</title>
        <authorList>
            <person name="Klenk H.-P."/>
        </authorList>
    </citation>
    <scope>NUCLEOTIDE SEQUENCE [LARGE SCALE GENOMIC DNA]</scope>
    <source>
        <strain evidence="2 3">DSM 45876</strain>
    </source>
</reference>
<protein>
    <submittedName>
        <fullName evidence="2">Uncharacterized protein</fullName>
    </submittedName>
</protein>
<name>A0A7Y9WYE3_9ACTN</name>
<keyword evidence="3" id="KW-1185">Reference proteome</keyword>
<feature type="compositionally biased region" description="Basic and acidic residues" evidence="1">
    <location>
        <begin position="37"/>
        <end position="46"/>
    </location>
</feature>
<dbReference type="Proteomes" id="UP000523545">
    <property type="component" value="Unassembled WGS sequence"/>
</dbReference>
<organism evidence="2 3">
    <name type="scientific">Micromonospora jinlongensis</name>
    <dbReference type="NCBI Taxonomy" id="1287877"/>
    <lineage>
        <taxon>Bacteria</taxon>
        <taxon>Bacillati</taxon>
        <taxon>Actinomycetota</taxon>
        <taxon>Actinomycetes</taxon>
        <taxon>Micromonosporales</taxon>
        <taxon>Micromonosporaceae</taxon>
        <taxon>Micromonospora</taxon>
    </lineage>
</organism>
<proteinExistence type="predicted"/>
<dbReference type="AlphaFoldDB" id="A0A7Y9WYE3"/>
<gene>
    <name evidence="2" type="ORF">HNR22_000847</name>
</gene>
<feature type="region of interest" description="Disordered" evidence="1">
    <location>
        <begin position="37"/>
        <end position="114"/>
    </location>
</feature>
<sequence length="114" mass="11904">MPTPTGYPIRALLAVAPATAVGMPPGRAGMPAVEAVDAARRTRRETPMVNPQQEELRRNAKGATSQDSKGPKPTGHPLNRGSSRGDVGRPVPKGQVSPYGPAGEPVAEDESDTR</sequence>
<evidence type="ECO:0000313" key="2">
    <source>
        <dbReference type="EMBL" id="NYH41120.1"/>
    </source>
</evidence>
<dbReference type="RefSeq" id="WP_246380667.1">
    <property type="nucleotide sequence ID" value="NZ_JACCHK010000001.1"/>
</dbReference>
<evidence type="ECO:0000313" key="3">
    <source>
        <dbReference type="Proteomes" id="UP000523545"/>
    </source>
</evidence>
<dbReference type="EMBL" id="JACCHK010000001">
    <property type="protein sequence ID" value="NYH41120.1"/>
    <property type="molecule type" value="Genomic_DNA"/>
</dbReference>
<comment type="caution">
    <text evidence="2">The sequence shown here is derived from an EMBL/GenBank/DDBJ whole genome shotgun (WGS) entry which is preliminary data.</text>
</comment>